<keyword evidence="1" id="KW-0472">Membrane</keyword>
<comment type="caution">
    <text evidence="3">The sequence shown here is derived from an EMBL/GenBank/DDBJ whole genome shotgun (WGS) entry which is preliminary data.</text>
</comment>
<dbReference type="AlphaFoldDB" id="A0A662D1Y6"/>
<gene>
    <name evidence="3" type="ORF">DRZ78_03250</name>
</gene>
<reference evidence="3 4" key="1">
    <citation type="submission" date="2018-06" db="EMBL/GenBank/DDBJ databases">
        <title>Extensive metabolic versatility and redundancy in microbially diverse, dynamic hydrothermal sediments.</title>
        <authorList>
            <person name="Dombrowski N."/>
            <person name="Teske A."/>
            <person name="Baker B.J."/>
        </authorList>
    </citation>
    <scope>NUCLEOTIDE SEQUENCE [LARGE SCALE GENOMIC DNA]</scope>
    <source>
        <strain evidence="3">B7_G13</strain>
    </source>
</reference>
<sequence>MWAIAILIPFLIGLWVAMDARKRGYSQWKAFGWFLGVWLLLIIFLPLYFILRPKLSQKKGSGKGTHVCPYCGKLYTGRVSFCPYCGQKLDDVP</sequence>
<evidence type="ECO:0000313" key="4">
    <source>
        <dbReference type="Proteomes" id="UP000277457"/>
    </source>
</evidence>
<evidence type="ECO:0000259" key="2">
    <source>
        <dbReference type="Pfam" id="PF13248"/>
    </source>
</evidence>
<dbReference type="InterPro" id="IPR059113">
    <property type="entry name" value="Znf_ribbon"/>
</dbReference>
<name>A0A662D1Y6_UNCAE</name>
<feature type="domain" description="Putative zinc-ribbon" evidence="2">
    <location>
        <begin position="67"/>
        <end position="89"/>
    </location>
</feature>
<dbReference type="EMBL" id="QMPY01000107">
    <property type="protein sequence ID" value="RLE07271.1"/>
    <property type="molecule type" value="Genomic_DNA"/>
</dbReference>
<organism evidence="3 4">
    <name type="scientific">Aerophobetes bacterium</name>
    <dbReference type="NCBI Taxonomy" id="2030807"/>
    <lineage>
        <taxon>Bacteria</taxon>
        <taxon>Candidatus Aerophobota</taxon>
    </lineage>
</organism>
<dbReference type="Proteomes" id="UP000277457">
    <property type="component" value="Unassembled WGS sequence"/>
</dbReference>
<keyword evidence="1" id="KW-1133">Transmembrane helix</keyword>
<proteinExistence type="predicted"/>
<protein>
    <recommendedName>
        <fullName evidence="2">Putative zinc-ribbon domain-containing protein</fullName>
    </recommendedName>
</protein>
<evidence type="ECO:0000256" key="1">
    <source>
        <dbReference type="SAM" id="Phobius"/>
    </source>
</evidence>
<feature type="transmembrane region" description="Helical" evidence="1">
    <location>
        <begin position="30"/>
        <end position="51"/>
    </location>
</feature>
<accession>A0A662D1Y6</accession>
<evidence type="ECO:0000313" key="3">
    <source>
        <dbReference type="EMBL" id="RLE07271.1"/>
    </source>
</evidence>
<keyword evidence="1" id="KW-0812">Transmembrane</keyword>
<dbReference type="Pfam" id="PF13248">
    <property type="entry name" value="Zn_ribbon_3"/>
    <property type="match status" value="1"/>
</dbReference>